<dbReference type="RefSeq" id="WP_235294028.1">
    <property type="nucleotide sequence ID" value="NZ_BSOH01000011.1"/>
</dbReference>
<dbReference type="EMBL" id="BSOH01000011">
    <property type="protein sequence ID" value="GLR17318.1"/>
    <property type="molecule type" value="Genomic_DNA"/>
</dbReference>
<dbReference type="AlphaFoldDB" id="A0AA37SMB1"/>
<name>A0AA37SMB1_9BACT</name>
<sequence length="64" mass="7622">MRRVTMEEYLLNPKRYELKSGSVEGAPLCPYGNLFEWVGYDKVEEEFIRFTKSVFKKLVKKKQS</sequence>
<protein>
    <submittedName>
        <fullName evidence="1">Uncharacterized protein</fullName>
    </submittedName>
</protein>
<accession>A0AA37SMB1</accession>
<reference evidence="1" key="2">
    <citation type="submission" date="2023-01" db="EMBL/GenBank/DDBJ databases">
        <title>Draft genome sequence of Portibacter lacus strain NBRC 108769.</title>
        <authorList>
            <person name="Sun Q."/>
            <person name="Mori K."/>
        </authorList>
    </citation>
    <scope>NUCLEOTIDE SEQUENCE</scope>
    <source>
        <strain evidence="1">NBRC 108769</strain>
    </source>
</reference>
<gene>
    <name evidence="1" type="ORF">GCM10007940_19330</name>
</gene>
<comment type="caution">
    <text evidence="1">The sequence shown here is derived from an EMBL/GenBank/DDBJ whole genome shotgun (WGS) entry which is preliminary data.</text>
</comment>
<reference evidence="1" key="1">
    <citation type="journal article" date="2014" name="Int. J. Syst. Evol. Microbiol.">
        <title>Complete genome sequence of Corynebacterium casei LMG S-19264T (=DSM 44701T), isolated from a smear-ripened cheese.</title>
        <authorList>
            <consortium name="US DOE Joint Genome Institute (JGI-PGF)"/>
            <person name="Walter F."/>
            <person name="Albersmeier A."/>
            <person name="Kalinowski J."/>
            <person name="Ruckert C."/>
        </authorList>
    </citation>
    <scope>NUCLEOTIDE SEQUENCE</scope>
    <source>
        <strain evidence="1">NBRC 108769</strain>
    </source>
</reference>
<evidence type="ECO:0000313" key="1">
    <source>
        <dbReference type="EMBL" id="GLR17318.1"/>
    </source>
</evidence>
<dbReference type="Proteomes" id="UP001156666">
    <property type="component" value="Unassembled WGS sequence"/>
</dbReference>
<organism evidence="1 2">
    <name type="scientific">Portibacter lacus</name>
    <dbReference type="NCBI Taxonomy" id="1099794"/>
    <lineage>
        <taxon>Bacteria</taxon>
        <taxon>Pseudomonadati</taxon>
        <taxon>Bacteroidota</taxon>
        <taxon>Saprospiria</taxon>
        <taxon>Saprospirales</taxon>
        <taxon>Haliscomenobacteraceae</taxon>
        <taxon>Portibacter</taxon>
    </lineage>
</organism>
<keyword evidence="2" id="KW-1185">Reference proteome</keyword>
<evidence type="ECO:0000313" key="2">
    <source>
        <dbReference type="Proteomes" id="UP001156666"/>
    </source>
</evidence>
<proteinExistence type="predicted"/>